<proteinExistence type="predicted"/>
<reference evidence="2" key="2">
    <citation type="submission" date="2025-08" db="UniProtKB">
        <authorList>
            <consortium name="RefSeq"/>
        </authorList>
    </citation>
    <scope>IDENTIFICATION</scope>
    <source>
        <tissue evidence="2">Leaf</tissue>
    </source>
</reference>
<evidence type="ECO:0000313" key="1">
    <source>
        <dbReference type="Proteomes" id="UP000790787"/>
    </source>
</evidence>
<organism evidence="1 2">
    <name type="scientific">Nicotiana tabacum</name>
    <name type="common">Common tobacco</name>
    <dbReference type="NCBI Taxonomy" id="4097"/>
    <lineage>
        <taxon>Eukaryota</taxon>
        <taxon>Viridiplantae</taxon>
        <taxon>Streptophyta</taxon>
        <taxon>Embryophyta</taxon>
        <taxon>Tracheophyta</taxon>
        <taxon>Spermatophyta</taxon>
        <taxon>Magnoliopsida</taxon>
        <taxon>eudicotyledons</taxon>
        <taxon>Gunneridae</taxon>
        <taxon>Pentapetalae</taxon>
        <taxon>asterids</taxon>
        <taxon>lamiids</taxon>
        <taxon>Solanales</taxon>
        <taxon>Solanaceae</taxon>
        <taxon>Nicotianoideae</taxon>
        <taxon>Nicotianeae</taxon>
        <taxon>Nicotiana</taxon>
    </lineage>
</organism>
<evidence type="ECO:0000313" key="2">
    <source>
        <dbReference type="RefSeq" id="XP_075079155.1"/>
    </source>
</evidence>
<sequence length="134" mass="15260">MQKELEALDSNRTWDLVTLPAGKNALPYKWVYKVKLKSDGSLERLKARLVIRGDKQREGINYIETSPPVVKITTIRCLLSIAVKKNWSLCQLDVNNAFLHGDLSEEVFMQLPPRVPSPSPSHVFLLRKSLYGIK</sequence>
<name>A0AC58S2E4_TOBAC</name>
<keyword evidence="1" id="KW-1185">Reference proteome</keyword>
<dbReference type="RefSeq" id="XP_075079155.1">
    <property type="nucleotide sequence ID" value="XM_075223054.1"/>
</dbReference>
<protein>
    <submittedName>
        <fullName evidence="2">Mitochondrial protein AtMg00820</fullName>
    </submittedName>
</protein>
<reference evidence="1" key="1">
    <citation type="journal article" date="2014" name="Nat. Commun.">
        <title>The tobacco genome sequence and its comparison with those of tomato and potato.</title>
        <authorList>
            <person name="Sierro N."/>
            <person name="Battey J.N."/>
            <person name="Ouadi S."/>
            <person name="Bakaher N."/>
            <person name="Bovet L."/>
            <person name="Willig A."/>
            <person name="Goepfert S."/>
            <person name="Peitsch M.C."/>
            <person name="Ivanov N.V."/>
        </authorList>
    </citation>
    <scope>NUCLEOTIDE SEQUENCE [LARGE SCALE GENOMIC DNA]</scope>
</reference>
<accession>A0AC58S2E4</accession>
<gene>
    <name evidence="2" type="primary">LOC142164698</name>
</gene>
<dbReference type="Proteomes" id="UP000790787">
    <property type="component" value="Chromosome 1"/>
</dbReference>